<reference evidence="1" key="1">
    <citation type="journal article" date="2014" name="Int. J. Syst. Evol. Microbiol.">
        <title>Complete genome sequence of Corynebacterium casei LMG S-19264T (=DSM 44701T), isolated from a smear-ripened cheese.</title>
        <authorList>
            <consortium name="US DOE Joint Genome Institute (JGI-PGF)"/>
            <person name="Walter F."/>
            <person name="Albersmeier A."/>
            <person name="Kalinowski J."/>
            <person name="Ruckert C."/>
        </authorList>
    </citation>
    <scope>NUCLEOTIDE SEQUENCE</scope>
    <source>
        <strain evidence="1">CGMCC 1.15493</strain>
    </source>
</reference>
<reference evidence="1" key="2">
    <citation type="submission" date="2020-09" db="EMBL/GenBank/DDBJ databases">
        <authorList>
            <person name="Sun Q."/>
            <person name="Zhou Y."/>
        </authorList>
    </citation>
    <scope>NUCLEOTIDE SEQUENCE</scope>
    <source>
        <strain evidence="1">CGMCC 1.15493</strain>
    </source>
</reference>
<sequence>MIRKPLALGDMSVGGLRYFNVLDPVAADFDIFPVVHSLSRIRRWGGKIIVPYTVGMHSLVCGRVVMERTGLPHFALAALCHDMHEGVLGFDMPSPFKRVLGGMMEGYERRIDLVIEARVSVVPGLMKHAVVKAVDRDAVNCEGLCFGMDTVEPDQRRWVQPGYSPPRGMLQAIQEEIAHGDNDDGVEARLLEAVEMYGGRIR</sequence>
<dbReference type="RefSeq" id="WP_188854803.1">
    <property type="nucleotide sequence ID" value="NZ_BMJJ01000014.1"/>
</dbReference>
<evidence type="ECO:0000313" key="1">
    <source>
        <dbReference type="EMBL" id="GGD38189.1"/>
    </source>
</evidence>
<name>A0A916YBR7_9HYPH</name>
<organism evidence="1 2">
    <name type="scientific">Aureimonas glaciei</name>
    <dbReference type="NCBI Taxonomy" id="1776957"/>
    <lineage>
        <taxon>Bacteria</taxon>
        <taxon>Pseudomonadati</taxon>
        <taxon>Pseudomonadota</taxon>
        <taxon>Alphaproteobacteria</taxon>
        <taxon>Hyphomicrobiales</taxon>
        <taxon>Aurantimonadaceae</taxon>
        <taxon>Aureimonas</taxon>
    </lineage>
</organism>
<comment type="caution">
    <text evidence="1">The sequence shown here is derived from an EMBL/GenBank/DDBJ whole genome shotgun (WGS) entry which is preliminary data.</text>
</comment>
<evidence type="ECO:0000313" key="2">
    <source>
        <dbReference type="Proteomes" id="UP000613160"/>
    </source>
</evidence>
<protein>
    <recommendedName>
        <fullName evidence="3">Metal dependent phosphohydrolase</fullName>
    </recommendedName>
</protein>
<accession>A0A916YBR7</accession>
<dbReference type="SUPFAM" id="SSF109604">
    <property type="entry name" value="HD-domain/PDEase-like"/>
    <property type="match status" value="1"/>
</dbReference>
<dbReference type="AlphaFoldDB" id="A0A916YBR7"/>
<dbReference type="Gene3D" id="1.10.3210.10">
    <property type="entry name" value="Hypothetical protein af1432"/>
    <property type="match status" value="1"/>
</dbReference>
<proteinExistence type="predicted"/>
<dbReference type="Proteomes" id="UP000613160">
    <property type="component" value="Unassembled WGS sequence"/>
</dbReference>
<dbReference type="EMBL" id="BMJJ01000014">
    <property type="protein sequence ID" value="GGD38189.1"/>
    <property type="molecule type" value="Genomic_DNA"/>
</dbReference>
<evidence type="ECO:0008006" key="3">
    <source>
        <dbReference type="Google" id="ProtNLM"/>
    </source>
</evidence>
<gene>
    <name evidence="1" type="ORF">GCM10011335_46160</name>
</gene>
<keyword evidence="2" id="KW-1185">Reference proteome</keyword>